<comment type="subcellular location">
    <subcellularLocation>
        <location evidence="2 9">Cytoplasm</location>
    </subcellularLocation>
</comment>
<dbReference type="EMBL" id="MHQN01000007">
    <property type="protein sequence ID" value="OHA03980.1"/>
    <property type="molecule type" value="Genomic_DNA"/>
</dbReference>
<proteinExistence type="inferred from homology"/>
<dbReference type="InterPro" id="IPR049943">
    <property type="entry name" value="Ser_HO-MeTrfase-like"/>
</dbReference>
<keyword evidence="8 9" id="KW-0663">Pyridoxal phosphate</keyword>
<dbReference type="EC" id="2.1.2.1" evidence="9"/>
<dbReference type="UniPathway" id="UPA00193"/>
<evidence type="ECO:0000256" key="8">
    <source>
        <dbReference type="ARBA" id="ARBA00022898"/>
    </source>
</evidence>
<gene>
    <name evidence="9" type="primary">glyA</name>
    <name evidence="12" type="ORF">A3C92_02230</name>
</gene>
<dbReference type="NCBIfam" id="NF000586">
    <property type="entry name" value="PRK00011.1"/>
    <property type="match status" value="1"/>
</dbReference>
<keyword evidence="7 9" id="KW-0808">Transferase</keyword>
<dbReference type="Gene3D" id="3.40.640.10">
    <property type="entry name" value="Type I PLP-dependent aspartate aminotransferase-like (Major domain)"/>
    <property type="match status" value="1"/>
</dbReference>
<evidence type="ECO:0000256" key="6">
    <source>
        <dbReference type="ARBA" id="ARBA00022563"/>
    </source>
</evidence>
<organism evidence="12 13">
    <name type="scientific">Candidatus Sungbacteria bacterium RIFCSPHIGHO2_02_FULL_53_17</name>
    <dbReference type="NCBI Taxonomy" id="1802275"/>
    <lineage>
        <taxon>Bacteria</taxon>
        <taxon>Candidatus Sungiibacteriota</taxon>
    </lineage>
</organism>
<feature type="binding site" evidence="9">
    <location>
        <begin position="125"/>
        <end position="127"/>
    </location>
    <ligand>
        <name>(6S)-5,6,7,8-tetrahydrofolate</name>
        <dbReference type="ChEBI" id="CHEBI:57453"/>
    </ligand>
</feature>
<dbReference type="GO" id="GO:0030170">
    <property type="term" value="F:pyridoxal phosphate binding"/>
    <property type="evidence" value="ECO:0007669"/>
    <property type="project" value="UniProtKB-UniRule"/>
</dbReference>
<evidence type="ECO:0000256" key="7">
    <source>
        <dbReference type="ARBA" id="ARBA00022679"/>
    </source>
</evidence>
<sequence>MTGYLKKTDQEVARLIAAEAKRQQETINLIASENIASLAVREALGSALTNKYSEGYAGKRYYAGNAVIDEIEELAKARARKLFGLGKNWSVNVQPLSGSPANMAVYFALLKPGDKFLAMSLSSGGHLTHGDPASFSGKLFSPIHYGVGKDGRIDYEEVRRLAVREKPKLVLAGFTAYPRTIDFKKFGEIAREVGAYFMVDMAHIAGLVAAGVHPSPFPYADVVTTTTHKSLRGPRGAIIFSRIDRMLKSGESGEKEMTIARAINRAVFPGLQGGPHDNQTAAIAVCLKEAMKPAFKTYGKQIVENAAALAAALQKHGFHIVSGGTDNHLLLVDLTDKNISGLEAQTRLEEAGIITSRTMIPYDPRPPFDPSGIRLGTPAVTTRGMKEKEMVQIAHLIHEALTGKGNSAIRKRVNLLCSRFPAEN</sequence>
<dbReference type="Proteomes" id="UP000177177">
    <property type="component" value="Unassembled WGS sequence"/>
</dbReference>
<comment type="pathway">
    <text evidence="9">One-carbon metabolism; tetrahydrofolate interconversion.</text>
</comment>
<dbReference type="UniPathway" id="UPA00288">
    <property type="reaction ID" value="UER01023"/>
</dbReference>
<name>A0A1G2KX26_9BACT</name>
<keyword evidence="12" id="KW-0489">Methyltransferase</keyword>
<dbReference type="GO" id="GO:0019264">
    <property type="term" value="P:glycine biosynthetic process from serine"/>
    <property type="evidence" value="ECO:0007669"/>
    <property type="project" value="UniProtKB-UniRule"/>
</dbReference>
<comment type="caution">
    <text evidence="12">The sequence shown here is derived from an EMBL/GenBank/DDBJ whole genome shotgun (WGS) entry which is preliminary data.</text>
</comment>
<keyword evidence="6 9" id="KW-0554">One-carbon metabolism</keyword>
<comment type="pathway">
    <text evidence="9">Amino-acid biosynthesis; glycine biosynthesis; glycine from L-serine: step 1/1.</text>
</comment>
<comment type="similarity">
    <text evidence="3 9">Belongs to the SHMT family.</text>
</comment>
<dbReference type="HAMAP" id="MF_00051">
    <property type="entry name" value="SHMT"/>
    <property type="match status" value="1"/>
</dbReference>
<dbReference type="Gene3D" id="3.90.1150.10">
    <property type="entry name" value="Aspartate Aminotransferase, domain 1"/>
    <property type="match status" value="1"/>
</dbReference>
<evidence type="ECO:0000256" key="10">
    <source>
        <dbReference type="PIRSR" id="PIRSR000412-50"/>
    </source>
</evidence>
<dbReference type="PROSITE" id="PS00096">
    <property type="entry name" value="SHMT"/>
    <property type="match status" value="1"/>
</dbReference>
<feature type="site" description="Plays an important role in substrate specificity" evidence="9">
    <location>
        <position position="228"/>
    </location>
</feature>
<dbReference type="AlphaFoldDB" id="A0A1G2KX26"/>
<dbReference type="InterPro" id="IPR015424">
    <property type="entry name" value="PyrdxlP-dep_Trfase"/>
</dbReference>
<evidence type="ECO:0000256" key="1">
    <source>
        <dbReference type="ARBA" id="ARBA00001933"/>
    </source>
</evidence>
<feature type="domain" description="Serine hydroxymethyltransferase-like" evidence="11">
    <location>
        <begin position="5"/>
        <end position="397"/>
    </location>
</feature>
<feature type="modified residue" description="N6-(pyridoxal phosphate)lysine" evidence="9 10">
    <location>
        <position position="229"/>
    </location>
</feature>
<keyword evidence="9" id="KW-0028">Amino-acid biosynthesis</keyword>
<dbReference type="PANTHER" id="PTHR11680">
    <property type="entry name" value="SERINE HYDROXYMETHYLTRANSFERASE"/>
    <property type="match status" value="1"/>
</dbReference>
<evidence type="ECO:0000256" key="4">
    <source>
        <dbReference type="ARBA" id="ARBA00011738"/>
    </source>
</evidence>
<accession>A0A1G2KX26</accession>
<dbReference type="GO" id="GO:0032259">
    <property type="term" value="P:methylation"/>
    <property type="evidence" value="ECO:0007669"/>
    <property type="project" value="UniProtKB-KW"/>
</dbReference>
<dbReference type="FunFam" id="3.40.640.10:FF:000001">
    <property type="entry name" value="Serine hydroxymethyltransferase"/>
    <property type="match status" value="1"/>
</dbReference>
<dbReference type="PANTHER" id="PTHR11680:SF35">
    <property type="entry name" value="SERINE HYDROXYMETHYLTRANSFERASE 1"/>
    <property type="match status" value="1"/>
</dbReference>
<dbReference type="PIRSF" id="PIRSF000412">
    <property type="entry name" value="SHMT"/>
    <property type="match status" value="1"/>
</dbReference>
<dbReference type="InterPro" id="IPR019798">
    <property type="entry name" value="Ser_HO-MeTrfase_PLP_BS"/>
</dbReference>
<comment type="caution">
    <text evidence="9">Lacks conserved residue(s) required for the propagation of feature annotation.</text>
</comment>
<dbReference type="GO" id="GO:0035999">
    <property type="term" value="P:tetrahydrofolate interconversion"/>
    <property type="evidence" value="ECO:0007669"/>
    <property type="project" value="UniProtKB-UniRule"/>
</dbReference>
<evidence type="ECO:0000313" key="13">
    <source>
        <dbReference type="Proteomes" id="UP000177177"/>
    </source>
</evidence>
<evidence type="ECO:0000256" key="9">
    <source>
        <dbReference type="HAMAP-Rule" id="MF_00051"/>
    </source>
</evidence>
<dbReference type="InterPro" id="IPR015421">
    <property type="entry name" value="PyrdxlP-dep_Trfase_major"/>
</dbReference>
<dbReference type="InterPro" id="IPR039429">
    <property type="entry name" value="SHMT-like_dom"/>
</dbReference>
<feature type="binding site" evidence="9">
    <location>
        <position position="121"/>
    </location>
    <ligand>
        <name>(6S)-5,6,7,8-tetrahydrofolate</name>
        <dbReference type="ChEBI" id="CHEBI:57453"/>
    </ligand>
</feature>
<dbReference type="CDD" id="cd00378">
    <property type="entry name" value="SHMT"/>
    <property type="match status" value="1"/>
</dbReference>
<evidence type="ECO:0000256" key="2">
    <source>
        <dbReference type="ARBA" id="ARBA00004496"/>
    </source>
</evidence>
<evidence type="ECO:0000256" key="5">
    <source>
        <dbReference type="ARBA" id="ARBA00022490"/>
    </source>
</evidence>
<dbReference type="InterPro" id="IPR015422">
    <property type="entry name" value="PyrdxlP-dep_Trfase_small"/>
</dbReference>
<comment type="catalytic activity">
    <reaction evidence="9">
        <text>(6R)-5,10-methylene-5,6,7,8-tetrahydrofolate + glycine + H2O = (6S)-5,6,7,8-tetrahydrofolate + L-serine</text>
        <dbReference type="Rhea" id="RHEA:15481"/>
        <dbReference type="ChEBI" id="CHEBI:15377"/>
        <dbReference type="ChEBI" id="CHEBI:15636"/>
        <dbReference type="ChEBI" id="CHEBI:33384"/>
        <dbReference type="ChEBI" id="CHEBI:57305"/>
        <dbReference type="ChEBI" id="CHEBI:57453"/>
        <dbReference type="EC" id="2.1.2.1"/>
    </reaction>
</comment>
<dbReference type="Pfam" id="PF00464">
    <property type="entry name" value="SHMT"/>
    <property type="match status" value="1"/>
</dbReference>
<reference evidence="12 13" key="1">
    <citation type="journal article" date="2016" name="Nat. Commun.">
        <title>Thousands of microbial genomes shed light on interconnected biogeochemical processes in an aquifer system.</title>
        <authorList>
            <person name="Anantharaman K."/>
            <person name="Brown C.T."/>
            <person name="Hug L.A."/>
            <person name="Sharon I."/>
            <person name="Castelle C.J."/>
            <person name="Probst A.J."/>
            <person name="Thomas B.C."/>
            <person name="Singh A."/>
            <person name="Wilkins M.J."/>
            <person name="Karaoz U."/>
            <person name="Brodie E.L."/>
            <person name="Williams K.H."/>
            <person name="Hubbard S.S."/>
            <person name="Banfield J.F."/>
        </authorList>
    </citation>
    <scope>NUCLEOTIDE SEQUENCE [LARGE SCALE GENOMIC DNA]</scope>
</reference>
<dbReference type="GO" id="GO:0004372">
    <property type="term" value="F:glycine hydroxymethyltransferase activity"/>
    <property type="evidence" value="ECO:0007669"/>
    <property type="project" value="UniProtKB-UniRule"/>
</dbReference>
<keyword evidence="5 9" id="KW-0963">Cytoplasm</keyword>
<evidence type="ECO:0000259" key="11">
    <source>
        <dbReference type="Pfam" id="PF00464"/>
    </source>
</evidence>
<dbReference type="GO" id="GO:0008168">
    <property type="term" value="F:methyltransferase activity"/>
    <property type="evidence" value="ECO:0007669"/>
    <property type="project" value="UniProtKB-KW"/>
</dbReference>
<comment type="subunit">
    <text evidence="4 9">Homodimer.</text>
</comment>
<dbReference type="GO" id="GO:0005829">
    <property type="term" value="C:cytosol"/>
    <property type="evidence" value="ECO:0007669"/>
    <property type="project" value="TreeGrafter"/>
</dbReference>
<dbReference type="InterPro" id="IPR001085">
    <property type="entry name" value="Ser_HO-MeTrfase"/>
</dbReference>
<evidence type="ECO:0000256" key="3">
    <source>
        <dbReference type="ARBA" id="ARBA00006376"/>
    </source>
</evidence>
<comment type="cofactor">
    <cofactor evidence="1 9 10">
        <name>pyridoxal 5'-phosphate</name>
        <dbReference type="ChEBI" id="CHEBI:597326"/>
    </cofactor>
</comment>
<comment type="function">
    <text evidence="9">Catalyzes the reversible interconversion of serine and glycine with tetrahydrofolate (THF) serving as the one-carbon carrier. This reaction serves as the major source of one-carbon groups required for the biosynthesis of purines, thymidylate, methionine, and other important biomolecules. Also exhibits THF-independent aldolase activity toward beta-hydroxyamino acids, producing glycine and aldehydes, via a retro-aldol mechanism.</text>
</comment>
<protein>
    <recommendedName>
        <fullName evidence="9">Serine hydroxymethyltransferase</fullName>
        <shortName evidence="9">SHMT</shortName>
        <shortName evidence="9">Serine methylase</shortName>
        <ecNumber evidence="9">2.1.2.1</ecNumber>
    </recommendedName>
</protein>
<evidence type="ECO:0000313" key="12">
    <source>
        <dbReference type="EMBL" id="OHA03980.1"/>
    </source>
</evidence>
<dbReference type="SUPFAM" id="SSF53383">
    <property type="entry name" value="PLP-dependent transferases"/>
    <property type="match status" value="1"/>
</dbReference>